<dbReference type="Proteomes" id="UP000224567">
    <property type="component" value="Unassembled WGS sequence"/>
</dbReference>
<evidence type="ECO:0000313" key="1">
    <source>
        <dbReference type="EMBL" id="PHT36767.1"/>
    </source>
</evidence>
<evidence type="ECO:0000313" key="2">
    <source>
        <dbReference type="Proteomes" id="UP000224567"/>
    </source>
</evidence>
<name>A0A2G2VUW1_CAPBA</name>
<reference evidence="1 2" key="1">
    <citation type="journal article" date="2017" name="Genome Biol.">
        <title>New reference genome sequences of hot pepper reveal the massive evolution of plant disease-resistance genes by retroduplication.</title>
        <authorList>
            <person name="Kim S."/>
            <person name="Park J."/>
            <person name="Yeom S.I."/>
            <person name="Kim Y.M."/>
            <person name="Seo E."/>
            <person name="Kim K.T."/>
            <person name="Kim M.S."/>
            <person name="Lee J.M."/>
            <person name="Cheong K."/>
            <person name="Shin H.S."/>
            <person name="Kim S.B."/>
            <person name="Han K."/>
            <person name="Lee J."/>
            <person name="Park M."/>
            <person name="Lee H.A."/>
            <person name="Lee H.Y."/>
            <person name="Lee Y."/>
            <person name="Oh S."/>
            <person name="Lee J.H."/>
            <person name="Choi E."/>
            <person name="Choi E."/>
            <person name="Lee S.E."/>
            <person name="Jeon J."/>
            <person name="Kim H."/>
            <person name="Choi G."/>
            <person name="Song H."/>
            <person name="Lee J."/>
            <person name="Lee S.C."/>
            <person name="Kwon J.K."/>
            <person name="Lee H.Y."/>
            <person name="Koo N."/>
            <person name="Hong Y."/>
            <person name="Kim R.W."/>
            <person name="Kang W.H."/>
            <person name="Huh J.H."/>
            <person name="Kang B.C."/>
            <person name="Yang T.J."/>
            <person name="Lee Y.H."/>
            <person name="Bennetzen J.L."/>
            <person name="Choi D."/>
        </authorList>
    </citation>
    <scope>NUCLEOTIDE SEQUENCE [LARGE SCALE GENOMIC DNA]</scope>
    <source>
        <strain evidence="2">cv. PBC81</strain>
    </source>
</reference>
<accession>A0A2G2VUW1</accession>
<comment type="caution">
    <text evidence="1">The sequence shown here is derived from an EMBL/GenBank/DDBJ whole genome shotgun (WGS) entry which is preliminary data.</text>
</comment>
<proteinExistence type="predicted"/>
<gene>
    <name evidence="1" type="ORF">CQW23_24467</name>
</gene>
<reference evidence="2" key="2">
    <citation type="journal article" date="2017" name="J. Anim. Genet.">
        <title>Multiple reference genome sequences of hot pepper reveal the massive evolution of plant disease resistance genes by retroduplication.</title>
        <authorList>
            <person name="Kim S."/>
            <person name="Park J."/>
            <person name="Yeom S.-I."/>
            <person name="Kim Y.-M."/>
            <person name="Seo E."/>
            <person name="Kim K.-T."/>
            <person name="Kim M.-S."/>
            <person name="Lee J.M."/>
            <person name="Cheong K."/>
            <person name="Shin H.-S."/>
            <person name="Kim S.-B."/>
            <person name="Han K."/>
            <person name="Lee J."/>
            <person name="Park M."/>
            <person name="Lee H.-A."/>
            <person name="Lee H.-Y."/>
            <person name="Lee Y."/>
            <person name="Oh S."/>
            <person name="Lee J.H."/>
            <person name="Choi E."/>
            <person name="Choi E."/>
            <person name="Lee S.E."/>
            <person name="Jeon J."/>
            <person name="Kim H."/>
            <person name="Choi G."/>
            <person name="Song H."/>
            <person name="Lee J."/>
            <person name="Lee S.-C."/>
            <person name="Kwon J.-K."/>
            <person name="Lee H.-Y."/>
            <person name="Koo N."/>
            <person name="Hong Y."/>
            <person name="Kim R.W."/>
            <person name="Kang W.-H."/>
            <person name="Huh J.H."/>
            <person name="Kang B.-C."/>
            <person name="Yang T.-J."/>
            <person name="Lee Y.-H."/>
            <person name="Bennetzen J.L."/>
            <person name="Choi D."/>
        </authorList>
    </citation>
    <scope>NUCLEOTIDE SEQUENCE [LARGE SCALE GENOMIC DNA]</scope>
    <source>
        <strain evidence="2">cv. PBC81</strain>
    </source>
</reference>
<protein>
    <submittedName>
        <fullName evidence="1">Uncharacterized protein</fullName>
    </submittedName>
</protein>
<organism evidence="1 2">
    <name type="scientific">Capsicum baccatum</name>
    <name type="common">Peruvian pepper</name>
    <dbReference type="NCBI Taxonomy" id="33114"/>
    <lineage>
        <taxon>Eukaryota</taxon>
        <taxon>Viridiplantae</taxon>
        <taxon>Streptophyta</taxon>
        <taxon>Embryophyta</taxon>
        <taxon>Tracheophyta</taxon>
        <taxon>Spermatophyta</taxon>
        <taxon>Magnoliopsida</taxon>
        <taxon>eudicotyledons</taxon>
        <taxon>Gunneridae</taxon>
        <taxon>Pentapetalae</taxon>
        <taxon>asterids</taxon>
        <taxon>lamiids</taxon>
        <taxon>Solanales</taxon>
        <taxon>Solanaceae</taxon>
        <taxon>Solanoideae</taxon>
        <taxon>Capsiceae</taxon>
        <taxon>Capsicum</taxon>
    </lineage>
</organism>
<dbReference type="EMBL" id="MLFT02000010">
    <property type="protein sequence ID" value="PHT36767.1"/>
    <property type="molecule type" value="Genomic_DNA"/>
</dbReference>
<keyword evidence="2" id="KW-1185">Reference proteome</keyword>
<dbReference type="AlphaFoldDB" id="A0A2G2VUW1"/>
<sequence length="126" mass="14392">MIFESLKYNSKMVCIIMFTAVIDKDVIDKDYDKHVQVLLEHTVHQVHENCRGIAGSDVYLREIVGTLKLVKSVIDSRKWILILDRDFIELTAVPVYPSGYDGFTHWVETEKSSTRILGLVPKSPAI</sequence>